<evidence type="ECO:0000313" key="2">
    <source>
        <dbReference type="Proteomes" id="UP000615234"/>
    </source>
</evidence>
<organism evidence="1 2">
    <name type="scientific">Coprococcus hominis</name>
    <name type="common">ex Liu et al. 2022</name>
    <dbReference type="NCBI Taxonomy" id="2763039"/>
    <lineage>
        <taxon>Bacteria</taxon>
        <taxon>Bacillati</taxon>
        <taxon>Bacillota</taxon>
        <taxon>Clostridia</taxon>
        <taxon>Lachnospirales</taxon>
        <taxon>Lachnospiraceae</taxon>
        <taxon>Coprococcus</taxon>
    </lineage>
</organism>
<dbReference type="AlphaFoldDB" id="A0A8I0AK33"/>
<keyword evidence="2" id="KW-1185">Reference proteome</keyword>
<name>A0A8I0AK33_9FIRM</name>
<dbReference type="EMBL" id="JACOOX010000004">
    <property type="protein sequence ID" value="MBC5662942.1"/>
    <property type="molecule type" value="Genomic_DNA"/>
</dbReference>
<comment type="caution">
    <text evidence="1">The sequence shown here is derived from an EMBL/GenBank/DDBJ whole genome shotgun (WGS) entry which is preliminary data.</text>
</comment>
<dbReference type="GO" id="GO:0016740">
    <property type="term" value="F:transferase activity"/>
    <property type="evidence" value="ECO:0007669"/>
    <property type="project" value="UniProtKB-KW"/>
</dbReference>
<accession>A0A8I0AK33</accession>
<reference evidence="1 2" key="1">
    <citation type="submission" date="2020-08" db="EMBL/GenBank/DDBJ databases">
        <title>Genome public.</title>
        <authorList>
            <person name="Liu C."/>
            <person name="Sun Q."/>
        </authorList>
    </citation>
    <scope>NUCLEOTIDE SEQUENCE [LARGE SCALE GENOMIC DNA]</scope>
    <source>
        <strain evidence="1 2">NSJ-10</strain>
    </source>
</reference>
<gene>
    <name evidence="1" type="ORF">H8S09_08555</name>
</gene>
<protein>
    <submittedName>
        <fullName evidence="1">Nucleotidyltransferase family protein</fullName>
    </submittedName>
</protein>
<dbReference type="Proteomes" id="UP000615234">
    <property type="component" value="Unassembled WGS sequence"/>
</dbReference>
<dbReference type="RefSeq" id="WP_117822000.1">
    <property type="nucleotide sequence ID" value="NZ_JACOOX010000004.1"/>
</dbReference>
<proteinExistence type="predicted"/>
<evidence type="ECO:0000313" key="1">
    <source>
        <dbReference type="EMBL" id="MBC5662942.1"/>
    </source>
</evidence>
<keyword evidence="1" id="KW-0808">Transferase</keyword>
<sequence>MIQYNIRTLGKNEWDFLELVACGLHMKPVSTERLHQMDLQAVWKWSKYHMLGALVYDAIEPALKVDQTFAAEYPQLLAAWREKRDKALRKNMLLDAARKQLFRYMEAEGIWYMPLKGSIIKDLYKTPGMREMSDNDILFDPVYSQKIRSYMEEHGYQTEAYGVGAHDTYLKEPVYNFEMHRVLFSEKPGAEWNQYYQDVKDRLIKDESNSFGYHFEENDLYIYVIAHAYKHHKGSGTGIRTLTDCYILNEAYVDHFDYEYIGQELAVFGAAEFEQTLRSLAHKIFASEDMGQKNRLTEQERELLAELMYSGTYGTVAGMVERALKELQADGDTITTGTKWRYMWRRLFPDMGFYKENVPMVYRHKILLPFYTVFRWVRGLIKNRKKITEEIKAIRKK</sequence>
<dbReference type="InterPro" id="IPR039498">
    <property type="entry name" value="NTP_transf_5"/>
</dbReference>
<dbReference type="Pfam" id="PF14907">
    <property type="entry name" value="NTP_transf_5"/>
    <property type="match status" value="1"/>
</dbReference>